<protein>
    <submittedName>
        <fullName evidence="4">Transporter</fullName>
    </submittedName>
</protein>
<evidence type="ECO:0000313" key="4">
    <source>
        <dbReference type="EMBL" id="KWX10222.1"/>
    </source>
</evidence>
<evidence type="ECO:0000313" key="5">
    <source>
        <dbReference type="Proteomes" id="UP000070188"/>
    </source>
</evidence>
<dbReference type="Pfam" id="PF06182">
    <property type="entry name" value="ABC2_membrane_6"/>
    <property type="match status" value="1"/>
</dbReference>
<dbReference type="Proteomes" id="UP000070598">
    <property type="component" value="Unassembled WGS sequence"/>
</dbReference>
<dbReference type="RefSeq" id="WP_066892615.1">
    <property type="nucleotide sequence ID" value="NZ_JYIJ01000018.1"/>
</dbReference>
<dbReference type="EMBL" id="JYIK01000577">
    <property type="protein sequence ID" value="KWX10222.1"/>
    <property type="molecule type" value="Genomic_DNA"/>
</dbReference>
<dbReference type="PANTHER" id="PTHR36833">
    <property type="entry name" value="SLR0610 PROTEIN-RELATED"/>
    <property type="match status" value="1"/>
</dbReference>
<evidence type="ECO:0000313" key="2">
    <source>
        <dbReference type="EMBL" id="KWW97262.1"/>
    </source>
</evidence>
<feature type="transmembrane region" description="Helical" evidence="1">
    <location>
        <begin position="66"/>
        <end position="85"/>
    </location>
</feature>
<evidence type="ECO:0000313" key="3">
    <source>
        <dbReference type="EMBL" id="KWX00440.1"/>
    </source>
</evidence>
<keyword evidence="1" id="KW-1133">Transmembrane helix</keyword>
<keyword evidence="1" id="KW-0812">Transmembrane</keyword>
<reference evidence="6" key="2">
    <citation type="submission" date="2015-02" db="EMBL/GenBank/DDBJ databases">
        <title>Physiological reanalysis, assessment of diazotrophy, and genome sequences of multiple isolates of Streptomyces thermoautotrophicus.</title>
        <authorList>
            <person name="MacKellar D.C."/>
            <person name="Lieber L."/>
            <person name="Norman J."/>
            <person name="Bolger A."/>
            <person name="Tobin C."/>
            <person name="Murray J.W."/>
            <person name="Friesen M."/>
            <person name="Prell J."/>
        </authorList>
    </citation>
    <scope>NUCLEOTIDE SEQUENCE [LARGE SCALE GENOMIC DNA]</scope>
    <source>
        <strain evidence="6">UBT1</strain>
    </source>
</reference>
<dbReference type="EMBL" id="JYIJ01000018">
    <property type="protein sequence ID" value="KWX00440.1"/>
    <property type="molecule type" value="Genomic_DNA"/>
</dbReference>
<reference evidence="4 7" key="1">
    <citation type="submission" date="2015-02" db="EMBL/GenBank/DDBJ databases">
        <title>Physiological reanalysis, assessment of diazotrophy, and genome sequences of multiple isolates of Streptomyces thermoautotrophicus.</title>
        <authorList>
            <person name="MacKellar D.C."/>
            <person name="Lieber L."/>
            <person name="Norman J."/>
            <person name="Bolger A."/>
            <person name="Tobin C."/>
            <person name="Murray J.W."/>
            <person name="Prell J."/>
        </authorList>
    </citation>
    <scope>NUCLEOTIDE SEQUENCE [LARGE SCALE GENOMIC DNA]</scope>
    <source>
        <strain evidence="4 7">UBT1</strain>
    </source>
</reference>
<feature type="transmembrane region" description="Helical" evidence="1">
    <location>
        <begin position="150"/>
        <end position="178"/>
    </location>
</feature>
<comment type="caution">
    <text evidence="4">The sequence shown here is derived from an EMBL/GenBank/DDBJ whole genome shotgun (WGS) entry which is preliminary data.</text>
</comment>
<feature type="transmembrane region" description="Helical" evidence="1">
    <location>
        <begin position="239"/>
        <end position="259"/>
    </location>
</feature>
<dbReference type="STRING" id="1469144.LI90_4431"/>
<reference evidence="5" key="3">
    <citation type="submission" date="2015-04" db="EMBL/GenBank/DDBJ databases">
        <title>Physiological reanalysis, assessment of diazotrophy, and genome sequences of multiple isolates of Streptomyces thermoautotrophicus.</title>
        <authorList>
            <person name="MacKellar D.C."/>
            <person name="Lieber L."/>
            <person name="Norman J."/>
            <person name="Bolger A."/>
            <person name="Tobin C."/>
            <person name="Murray J.W."/>
            <person name="Chang R."/>
            <person name="Ford T."/>
            <person name="Nguyen P.Q."/>
            <person name="Woodward J."/>
            <person name="Permingeat H."/>
            <person name="Joshi N.S."/>
            <person name="Silver P.A."/>
            <person name="Usadel B."/>
            <person name="Rutherford A.W."/>
            <person name="Friesen M."/>
            <person name="Prell J."/>
        </authorList>
    </citation>
    <scope>NUCLEOTIDE SEQUENCE [LARGE SCALE GENOMIC DNA]</scope>
    <source>
        <strain evidence="5">H1</strain>
    </source>
</reference>
<evidence type="ECO:0000313" key="7">
    <source>
        <dbReference type="Proteomes" id="UP000070659"/>
    </source>
</evidence>
<accession>A0A132NKK7</accession>
<evidence type="ECO:0000256" key="1">
    <source>
        <dbReference type="SAM" id="Phobius"/>
    </source>
</evidence>
<dbReference type="Proteomes" id="UP000070659">
    <property type="component" value="Unassembled WGS sequence"/>
</dbReference>
<proteinExistence type="predicted"/>
<keyword evidence="1" id="KW-0472">Membrane</keyword>
<organism evidence="4 6">
    <name type="scientific">Carbonactinospora thermoautotrophica</name>
    <dbReference type="NCBI Taxonomy" id="1469144"/>
    <lineage>
        <taxon>Bacteria</taxon>
        <taxon>Bacillati</taxon>
        <taxon>Actinomycetota</taxon>
        <taxon>Actinomycetes</taxon>
        <taxon>Kitasatosporales</taxon>
        <taxon>Carbonactinosporaceae</taxon>
        <taxon>Carbonactinospora</taxon>
    </lineage>
</organism>
<reference evidence="2" key="4">
    <citation type="submission" date="2015-04" db="EMBL/GenBank/DDBJ databases">
        <title>Physiological reanalysis, assessment of diazotrophy, and genome sequences of multiple isolates of Streptomyces thermoautotrophicus.</title>
        <authorList>
            <person name="MacKellar D.C."/>
            <person name="Lieber L."/>
            <person name="Norman J."/>
            <person name="Bolger A."/>
            <person name="Tobin C."/>
            <person name="Murray J.W."/>
            <person name="Woodward J."/>
            <person name="Friesen M."/>
            <person name="Prell J."/>
        </authorList>
    </citation>
    <scope>NUCLEOTIDE SEQUENCE [LARGE SCALE GENOMIC DNA]</scope>
    <source>
        <strain evidence="2">H1</strain>
    </source>
</reference>
<keyword evidence="5" id="KW-1185">Reference proteome</keyword>
<sequence>MADRGLGPLRAYALLAWMWTRAAAQYPASLLLLTCTQFAVTGLDFVAIGLLFAHTPRLAGFSLPELAFLYGSSCVSFGIAYLLLINLDNVGVHIRTGTLDAMLIRPVSPLAQLATEGFTPRRVGRLLQAAVVLAWAVPALEVRWTPGRVLLVPVMIVSGAVIYGALWVLGAAFQVVVADTREVVNAFTYGGNFLTQYPLAIYGRELVHAVTWVVPLAFVNWQPALYLLDRPDPLGLPTAVRFASPAAALLLALVAAAAWRAALRHYRSTGS</sequence>
<dbReference type="PATRIC" id="fig|1469144.10.peg.4686"/>
<name>A0A132NKK7_9ACTN</name>
<dbReference type="AlphaFoldDB" id="A0A132NKK7"/>
<gene>
    <name evidence="2" type="ORF">LI90_4431</name>
    <name evidence="3" type="ORF">TH66_16845</name>
    <name evidence="4" type="ORF">TR74_04930</name>
</gene>
<evidence type="ECO:0000313" key="6">
    <source>
        <dbReference type="Proteomes" id="UP000070598"/>
    </source>
</evidence>
<dbReference type="InterPro" id="IPR010390">
    <property type="entry name" value="ABC-2_transporter-like"/>
</dbReference>
<dbReference type="EMBL" id="LAXD01000004">
    <property type="protein sequence ID" value="KWW97262.1"/>
    <property type="molecule type" value="Genomic_DNA"/>
</dbReference>
<dbReference type="PANTHER" id="PTHR36833:SF1">
    <property type="entry name" value="INTEGRAL MEMBRANE TRANSPORT PROTEIN"/>
    <property type="match status" value="1"/>
</dbReference>
<dbReference type="Proteomes" id="UP000070188">
    <property type="component" value="Unassembled WGS sequence"/>
</dbReference>
<feature type="transmembrane region" description="Helical" evidence="1">
    <location>
        <begin position="30"/>
        <end position="54"/>
    </location>
</feature>